<dbReference type="EMBL" id="CZAB01000078">
    <property type="protein sequence ID" value="CUQ04519.1"/>
    <property type="molecule type" value="Genomic_DNA"/>
</dbReference>
<dbReference type="SUPFAM" id="SSF53756">
    <property type="entry name" value="UDP-Glycosyltransferase/glycogen phosphorylase"/>
    <property type="match status" value="1"/>
</dbReference>
<dbReference type="Pfam" id="PF00534">
    <property type="entry name" value="Glycos_transf_1"/>
    <property type="match status" value="1"/>
</dbReference>
<dbReference type="EC" id="2.4.1.187" evidence="5"/>
<evidence type="ECO:0000259" key="4">
    <source>
        <dbReference type="Pfam" id="PF13439"/>
    </source>
</evidence>
<sequence length="610" mass="69259">MEKQALLNTYINNLTMQETVEAIEQMIAANKKSYVVAINVDVVMKIEEDPYLKKVVDNADMVLVDGKPLVWISKLHGKPLKAKISGSDLVPLLCEVAAQKGYKIFIIGGKDGIADQAKQRLEVKLPGIKIVGTYAPPFGFEKNVTELDKINQMISESSPDLLIACFGCPKQEKWIYENIAKYEAKVSICAGATVDFLAGNVKRAPRWMSEHGLEWFYRFLQEPKRMFKRYFVDDVKIVKLVRKCEYMILSEQKILFFTRTMKLGGTENVVLQLCEILKPLVKKIVVCSCGGVNVEKLSDMGIKHYSIPDIEKKSINTIINVSATLKSIIKKEKITVIHTHHRMAAFYVAFLGLYRECYFVNTCHNTFTDKKGLTRFAYKHANLIACGNMVKNNLSEFFSLPNEQITVIHNAVKPFNELRKEDPLIKELHQNGYFVIGNVGRLSEQKGMEYYIRAIPSIAVEHPEARFLIIGSGEDEEKLRSLSRDLGIEDLVLFTGYRSEIQNIMSQLDLVVLSSLWEGLPLTPIEAFSVGKTIVATAVDGTVEIVEDKINGLLVEAKHSEQIADRVKYMMENPSEKKQMEANAYLRYITEYSFSNLAEAYIKYYESMER</sequence>
<keyword evidence="2 5" id="KW-0808">Transferase</keyword>
<keyword evidence="1 5" id="KW-0328">Glycosyltransferase</keyword>
<evidence type="ECO:0000313" key="5">
    <source>
        <dbReference type="EMBL" id="CUQ04519.1"/>
    </source>
</evidence>
<feature type="domain" description="Glycosyltransferase subfamily 4-like N-terminal" evidence="4">
    <location>
        <begin position="264"/>
        <end position="412"/>
    </location>
</feature>
<name>A0A174TCJ9_9FIRM</name>
<gene>
    <name evidence="5" type="primary">tagA</name>
    <name evidence="5" type="ORF">ERS852480_04718</name>
</gene>
<protein>
    <submittedName>
        <fullName evidence="5">Bacterial polymer biosynthesis proteins, WecB/TagA/CpsF family</fullName>
        <ecNumber evidence="5">2.4.1.187</ecNumber>
    </submittedName>
</protein>
<dbReference type="Gene3D" id="3.40.50.2000">
    <property type="entry name" value="Glycogen Phosphorylase B"/>
    <property type="match status" value="2"/>
</dbReference>
<dbReference type="GO" id="GO:0047244">
    <property type="term" value="F:N-acetylglucosaminyldiphosphoundecaprenol N-acetyl-beta-D-mannosaminyltransferase activity"/>
    <property type="evidence" value="ECO:0007669"/>
    <property type="project" value="UniProtKB-EC"/>
</dbReference>
<accession>A0A174TCJ9</accession>
<dbReference type="InterPro" id="IPR001296">
    <property type="entry name" value="Glyco_trans_1"/>
</dbReference>
<dbReference type="CDD" id="cd03801">
    <property type="entry name" value="GT4_PimA-like"/>
    <property type="match status" value="1"/>
</dbReference>
<dbReference type="NCBIfam" id="TIGR00696">
    <property type="entry name" value="wecG_tagA_cpsF"/>
    <property type="match status" value="1"/>
</dbReference>
<dbReference type="PANTHER" id="PTHR34136">
    <property type="match status" value="1"/>
</dbReference>
<dbReference type="InterPro" id="IPR004629">
    <property type="entry name" value="WecG_TagA_CpsF"/>
</dbReference>
<dbReference type="RefSeq" id="WP_330378576.1">
    <property type="nucleotide sequence ID" value="NZ_CZAB01000078.1"/>
</dbReference>
<dbReference type="AlphaFoldDB" id="A0A174TCJ9"/>
<evidence type="ECO:0000256" key="1">
    <source>
        <dbReference type="ARBA" id="ARBA00022676"/>
    </source>
</evidence>
<dbReference type="Pfam" id="PF13439">
    <property type="entry name" value="Glyco_transf_4"/>
    <property type="match status" value="1"/>
</dbReference>
<dbReference type="Pfam" id="PF03808">
    <property type="entry name" value="Glyco_tran_WecG"/>
    <property type="match status" value="1"/>
</dbReference>
<reference evidence="5 6" key="1">
    <citation type="submission" date="2015-09" db="EMBL/GenBank/DDBJ databases">
        <authorList>
            <consortium name="Pathogen Informatics"/>
        </authorList>
    </citation>
    <scope>NUCLEOTIDE SEQUENCE [LARGE SCALE GENOMIC DNA]</scope>
    <source>
        <strain evidence="5 6">2789STDY5834865</strain>
    </source>
</reference>
<dbReference type="PANTHER" id="PTHR34136:SF1">
    <property type="entry name" value="UDP-N-ACETYL-D-MANNOSAMINURONIC ACID TRANSFERASE"/>
    <property type="match status" value="1"/>
</dbReference>
<dbReference type="InterPro" id="IPR028098">
    <property type="entry name" value="Glyco_trans_4-like_N"/>
</dbReference>
<proteinExistence type="predicted"/>
<evidence type="ECO:0000313" key="6">
    <source>
        <dbReference type="Proteomes" id="UP000095512"/>
    </source>
</evidence>
<dbReference type="Proteomes" id="UP000095512">
    <property type="component" value="Unassembled WGS sequence"/>
</dbReference>
<organism evidence="5 6">
    <name type="scientific">Enterocloster clostridioformis</name>
    <dbReference type="NCBI Taxonomy" id="1531"/>
    <lineage>
        <taxon>Bacteria</taxon>
        <taxon>Bacillati</taxon>
        <taxon>Bacillota</taxon>
        <taxon>Clostridia</taxon>
        <taxon>Lachnospirales</taxon>
        <taxon>Lachnospiraceae</taxon>
        <taxon>Enterocloster</taxon>
    </lineage>
</organism>
<dbReference type="CDD" id="cd06533">
    <property type="entry name" value="Glyco_transf_WecG_TagA"/>
    <property type="match status" value="1"/>
</dbReference>
<feature type="domain" description="Glycosyl transferase family 1" evidence="3">
    <location>
        <begin position="427"/>
        <end position="586"/>
    </location>
</feature>
<evidence type="ECO:0000256" key="2">
    <source>
        <dbReference type="ARBA" id="ARBA00022679"/>
    </source>
</evidence>
<evidence type="ECO:0000259" key="3">
    <source>
        <dbReference type="Pfam" id="PF00534"/>
    </source>
</evidence>